<keyword evidence="2" id="KW-1185">Reference proteome</keyword>
<dbReference type="Proteomes" id="UP000789860">
    <property type="component" value="Unassembled WGS sequence"/>
</dbReference>
<feature type="non-terminal residue" evidence="1">
    <location>
        <position position="1"/>
    </location>
</feature>
<organism evidence="1 2">
    <name type="scientific">Scutellospora calospora</name>
    <dbReference type="NCBI Taxonomy" id="85575"/>
    <lineage>
        <taxon>Eukaryota</taxon>
        <taxon>Fungi</taxon>
        <taxon>Fungi incertae sedis</taxon>
        <taxon>Mucoromycota</taxon>
        <taxon>Glomeromycotina</taxon>
        <taxon>Glomeromycetes</taxon>
        <taxon>Diversisporales</taxon>
        <taxon>Gigasporaceae</taxon>
        <taxon>Scutellospora</taxon>
    </lineage>
</organism>
<accession>A0ACA9MC74</accession>
<evidence type="ECO:0000313" key="2">
    <source>
        <dbReference type="Proteomes" id="UP000789860"/>
    </source>
</evidence>
<dbReference type="EMBL" id="CAJVPM010011768">
    <property type="protein sequence ID" value="CAG8583529.1"/>
    <property type="molecule type" value="Genomic_DNA"/>
</dbReference>
<name>A0ACA9MC74_9GLOM</name>
<reference evidence="1" key="1">
    <citation type="submission" date="2021-06" db="EMBL/GenBank/DDBJ databases">
        <authorList>
            <person name="Kallberg Y."/>
            <person name="Tangrot J."/>
            <person name="Rosling A."/>
        </authorList>
    </citation>
    <scope>NUCLEOTIDE SEQUENCE</scope>
    <source>
        <strain evidence="1">AU212A</strain>
    </source>
</reference>
<evidence type="ECO:0000313" key="1">
    <source>
        <dbReference type="EMBL" id="CAG8583529.1"/>
    </source>
</evidence>
<proteinExistence type="predicted"/>
<protein>
    <submittedName>
        <fullName evidence="1">7613_t:CDS:1</fullName>
    </submittedName>
</protein>
<comment type="caution">
    <text evidence="1">The sequence shown here is derived from an EMBL/GenBank/DDBJ whole genome shotgun (WGS) entry which is preliminary data.</text>
</comment>
<sequence length="87" mass="10331">NKLFDYEEYLEYYDSDIDFEILNNNESYLDNISEILSTSKTTTNESVTTDHEYASKDFEFDKRALNYAKHFVISTIKYLEQDESNSN</sequence>
<gene>
    <name evidence="1" type="ORF">SCALOS_LOCUS6301</name>
</gene>